<feature type="domain" description="VanZ-like" evidence="1">
    <location>
        <begin position="26"/>
        <end position="108"/>
    </location>
</feature>
<organism evidence="2 3">
    <name type="scientific">Oxobacter pfennigii</name>
    <dbReference type="NCBI Taxonomy" id="36849"/>
    <lineage>
        <taxon>Bacteria</taxon>
        <taxon>Bacillati</taxon>
        <taxon>Bacillota</taxon>
        <taxon>Clostridia</taxon>
        <taxon>Eubacteriales</taxon>
        <taxon>Clostridiaceae</taxon>
        <taxon>Oxobacter</taxon>
    </lineage>
</organism>
<dbReference type="InterPro" id="IPR006976">
    <property type="entry name" value="VanZ-like"/>
</dbReference>
<dbReference type="AlphaFoldDB" id="A0A0P8YT27"/>
<accession>A0A0P8YT27</accession>
<reference evidence="2 3" key="1">
    <citation type="submission" date="2015-09" db="EMBL/GenBank/DDBJ databases">
        <title>Genome sequence of Oxobacter pfennigii DSM 3222.</title>
        <authorList>
            <person name="Poehlein A."/>
            <person name="Bengelsdorf F.R."/>
            <person name="Schiel-Bengelsdorf B."/>
            <person name="Duerre P."/>
            <person name="Daniel R."/>
        </authorList>
    </citation>
    <scope>NUCLEOTIDE SEQUENCE [LARGE SCALE GENOMIC DNA]</scope>
    <source>
        <strain evidence="2 3">DSM 3222</strain>
    </source>
</reference>
<proteinExistence type="predicted"/>
<protein>
    <submittedName>
        <fullName evidence="2">VanZ like family protein</fullName>
    </submittedName>
</protein>
<dbReference type="STRING" id="36849.OXPF_35990"/>
<evidence type="ECO:0000313" key="2">
    <source>
        <dbReference type="EMBL" id="KPU42835.1"/>
    </source>
</evidence>
<dbReference type="NCBIfam" id="NF037970">
    <property type="entry name" value="vanZ_1"/>
    <property type="match status" value="1"/>
</dbReference>
<keyword evidence="3" id="KW-1185">Reference proteome</keyword>
<dbReference type="EMBL" id="LKET01000051">
    <property type="protein sequence ID" value="KPU42835.1"/>
    <property type="molecule type" value="Genomic_DNA"/>
</dbReference>
<sequence length="121" mass="13419">MNNSFLIEVLLKLGMADFLNIISLDKANIIIRKSAHFFEYLILGALIFKTLKSYCLKNLSLITLCSGVLYAASDEIHQYFVSGRTAALKDVLIDSLGLAAGIMVIKIIERFKGNHGRTIVL</sequence>
<comment type="caution">
    <text evidence="2">The sequence shown here is derived from an EMBL/GenBank/DDBJ whole genome shotgun (WGS) entry which is preliminary data.</text>
</comment>
<evidence type="ECO:0000313" key="3">
    <source>
        <dbReference type="Proteomes" id="UP000050326"/>
    </source>
</evidence>
<dbReference type="Pfam" id="PF04892">
    <property type="entry name" value="VanZ"/>
    <property type="match status" value="1"/>
</dbReference>
<gene>
    <name evidence="2" type="ORF">OXPF_35990</name>
</gene>
<evidence type="ECO:0000259" key="1">
    <source>
        <dbReference type="Pfam" id="PF04892"/>
    </source>
</evidence>
<dbReference type="Proteomes" id="UP000050326">
    <property type="component" value="Unassembled WGS sequence"/>
</dbReference>
<name>A0A0P8YT27_9CLOT</name>